<reference evidence="3" key="2">
    <citation type="submission" date="2009-11" db="EMBL/GenBank/DDBJ databases">
        <title>The Genome Sequence of Allomyces macrogynus strain ATCC 38327.</title>
        <authorList>
            <consortium name="The Broad Institute Genome Sequencing Platform"/>
            <person name="Russ C."/>
            <person name="Cuomo C."/>
            <person name="Shea T."/>
            <person name="Young S.K."/>
            <person name="Zeng Q."/>
            <person name="Koehrsen M."/>
            <person name="Haas B."/>
            <person name="Borodovsky M."/>
            <person name="Guigo R."/>
            <person name="Alvarado L."/>
            <person name="Berlin A."/>
            <person name="Borenstein D."/>
            <person name="Chen Z."/>
            <person name="Engels R."/>
            <person name="Freedman E."/>
            <person name="Gellesch M."/>
            <person name="Goldberg J."/>
            <person name="Griggs A."/>
            <person name="Gujja S."/>
            <person name="Heiman D."/>
            <person name="Hepburn T."/>
            <person name="Howarth C."/>
            <person name="Jen D."/>
            <person name="Larson L."/>
            <person name="Lewis B."/>
            <person name="Mehta T."/>
            <person name="Park D."/>
            <person name="Pearson M."/>
            <person name="Roberts A."/>
            <person name="Saif S."/>
            <person name="Shenoy N."/>
            <person name="Sisk P."/>
            <person name="Stolte C."/>
            <person name="Sykes S."/>
            <person name="Walk T."/>
            <person name="White J."/>
            <person name="Yandava C."/>
            <person name="Burger G."/>
            <person name="Gray M.W."/>
            <person name="Holland P.W.H."/>
            <person name="King N."/>
            <person name="Lang F.B.F."/>
            <person name="Roger A.J."/>
            <person name="Ruiz-Trillo I."/>
            <person name="Lander E."/>
            <person name="Nusbaum C."/>
        </authorList>
    </citation>
    <scope>NUCLEOTIDE SEQUENCE [LARGE SCALE GENOMIC DNA]</scope>
    <source>
        <strain evidence="3">ATCC 38327</strain>
    </source>
</reference>
<dbReference type="Proteomes" id="UP000054350">
    <property type="component" value="Unassembled WGS sequence"/>
</dbReference>
<evidence type="ECO:0000313" key="3">
    <source>
        <dbReference type="Proteomes" id="UP000054350"/>
    </source>
</evidence>
<evidence type="ECO:0000256" key="1">
    <source>
        <dbReference type="SAM" id="MobiDB-lite"/>
    </source>
</evidence>
<feature type="compositionally biased region" description="Low complexity" evidence="1">
    <location>
        <begin position="118"/>
        <end position="140"/>
    </location>
</feature>
<feature type="compositionally biased region" description="Basic residues" evidence="1">
    <location>
        <begin position="175"/>
        <end position="190"/>
    </location>
</feature>
<reference evidence="2 3" key="1">
    <citation type="submission" date="2009-11" db="EMBL/GenBank/DDBJ databases">
        <title>Annotation of Allomyces macrogynus ATCC 38327.</title>
        <authorList>
            <consortium name="The Broad Institute Genome Sequencing Platform"/>
            <person name="Russ C."/>
            <person name="Cuomo C."/>
            <person name="Burger G."/>
            <person name="Gray M.W."/>
            <person name="Holland P.W.H."/>
            <person name="King N."/>
            <person name="Lang F.B.F."/>
            <person name="Roger A.J."/>
            <person name="Ruiz-Trillo I."/>
            <person name="Young S.K."/>
            <person name="Zeng Q."/>
            <person name="Gargeya S."/>
            <person name="Fitzgerald M."/>
            <person name="Haas B."/>
            <person name="Abouelleil A."/>
            <person name="Alvarado L."/>
            <person name="Arachchi H.M."/>
            <person name="Berlin A."/>
            <person name="Chapman S.B."/>
            <person name="Gearin G."/>
            <person name="Goldberg J."/>
            <person name="Griggs A."/>
            <person name="Gujja S."/>
            <person name="Hansen M."/>
            <person name="Heiman D."/>
            <person name="Howarth C."/>
            <person name="Larimer J."/>
            <person name="Lui A."/>
            <person name="MacDonald P.J.P."/>
            <person name="McCowen C."/>
            <person name="Montmayeur A."/>
            <person name="Murphy C."/>
            <person name="Neiman D."/>
            <person name="Pearson M."/>
            <person name="Priest M."/>
            <person name="Roberts A."/>
            <person name="Saif S."/>
            <person name="Shea T."/>
            <person name="Sisk P."/>
            <person name="Stolte C."/>
            <person name="Sykes S."/>
            <person name="Wortman J."/>
            <person name="Nusbaum C."/>
            <person name="Birren B."/>
        </authorList>
    </citation>
    <scope>NUCLEOTIDE SEQUENCE [LARGE SCALE GENOMIC DNA]</scope>
    <source>
        <strain evidence="2 3">ATCC 38327</strain>
    </source>
</reference>
<name>A0A0L0S8T6_ALLM3</name>
<gene>
    <name evidence="2" type="ORF">AMAG_03338</name>
</gene>
<protein>
    <submittedName>
        <fullName evidence="2">Uncharacterized protein</fullName>
    </submittedName>
</protein>
<feature type="region of interest" description="Disordered" evidence="1">
    <location>
        <begin position="73"/>
        <end position="190"/>
    </location>
</feature>
<feature type="compositionally biased region" description="Polar residues" evidence="1">
    <location>
        <begin position="91"/>
        <end position="103"/>
    </location>
</feature>
<accession>A0A0L0S8T6</accession>
<sequence length="190" mass="20640">MRPSGTVAAQSVHFENLTANAHVYSGVSRCDRSWTRRVRKRAFYKIRNQIAWLLRHGQAGLAADELEGGKFVHPPVAKGEVEDTVAPTPTRRMSSGKGVQQAPSDPAPDMADNERSIDAPSTLADAASAASTSATADPSSVNSVPVLADVSARVSVKRRRHEDPDKNDADDSPVPRKRRLIRRAVAVRRQ</sequence>
<organism evidence="2 3">
    <name type="scientific">Allomyces macrogynus (strain ATCC 38327)</name>
    <name type="common">Allomyces javanicus var. macrogynus</name>
    <dbReference type="NCBI Taxonomy" id="578462"/>
    <lineage>
        <taxon>Eukaryota</taxon>
        <taxon>Fungi</taxon>
        <taxon>Fungi incertae sedis</taxon>
        <taxon>Blastocladiomycota</taxon>
        <taxon>Blastocladiomycetes</taxon>
        <taxon>Blastocladiales</taxon>
        <taxon>Blastocladiaceae</taxon>
        <taxon>Allomyces</taxon>
    </lineage>
</organism>
<evidence type="ECO:0000313" key="2">
    <source>
        <dbReference type="EMBL" id="KNE58983.1"/>
    </source>
</evidence>
<dbReference type="EMBL" id="GG745334">
    <property type="protein sequence ID" value="KNE58983.1"/>
    <property type="molecule type" value="Genomic_DNA"/>
</dbReference>
<keyword evidence="3" id="KW-1185">Reference proteome</keyword>
<dbReference type="AlphaFoldDB" id="A0A0L0S8T6"/>
<proteinExistence type="predicted"/>
<dbReference type="VEuPathDB" id="FungiDB:AMAG_03338"/>